<dbReference type="EMBL" id="LVVM01002157">
    <property type="protein sequence ID" value="OJA17165.1"/>
    <property type="molecule type" value="Genomic_DNA"/>
</dbReference>
<evidence type="ECO:0000313" key="1">
    <source>
        <dbReference type="EMBL" id="OJA17165.1"/>
    </source>
</evidence>
<dbReference type="Proteomes" id="UP000183567">
    <property type="component" value="Unassembled WGS sequence"/>
</dbReference>
<evidence type="ECO:0000313" key="2">
    <source>
        <dbReference type="Proteomes" id="UP000183567"/>
    </source>
</evidence>
<organism evidence="1 2">
    <name type="scientific">Rhizopogon vesiculosus</name>
    <dbReference type="NCBI Taxonomy" id="180088"/>
    <lineage>
        <taxon>Eukaryota</taxon>
        <taxon>Fungi</taxon>
        <taxon>Dikarya</taxon>
        <taxon>Basidiomycota</taxon>
        <taxon>Agaricomycotina</taxon>
        <taxon>Agaricomycetes</taxon>
        <taxon>Agaricomycetidae</taxon>
        <taxon>Boletales</taxon>
        <taxon>Suillineae</taxon>
        <taxon>Rhizopogonaceae</taxon>
        <taxon>Rhizopogon</taxon>
    </lineage>
</organism>
<gene>
    <name evidence="1" type="ORF">AZE42_00245</name>
</gene>
<name>A0A1J8Q809_9AGAM</name>
<keyword evidence="2" id="KW-1185">Reference proteome</keyword>
<comment type="caution">
    <text evidence="1">The sequence shown here is derived from an EMBL/GenBank/DDBJ whole genome shotgun (WGS) entry which is preliminary data.</text>
</comment>
<reference evidence="1 2" key="1">
    <citation type="submission" date="2016-03" db="EMBL/GenBank/DDBJ databases">
        <title>Comparative genomics of the ectomycorrhizal sister species Rhizopogon vinicolor and Rhizopogon vesiculosus (Basidiomycota: Boletales) reveals a divergence of the mating type B locus.</title>
        <authorList>
            <person name="Mujic A.B."/>
            <person name="Kuo A."/>
            <person name="Tritt A."/>
            <person name="Lipzen A."/>
            <person name="Chen C."/>
            <person name="Johnson J."/>
            <person name="Sharma A."/>
            <person name="Barry K."/>
            <person name="Grigoriev I.V."/>
            <person name="Spatafora J.W."/>
        </authorList>
    </citation>
    <scope>NUCLEOTIDE SEQUENCE [LARGE SCALE GENOMIC DNA]</scope>
    <source>
        <strain evidence="1 2">AM-OR11-056</strain>
    </source>
</reference>
<dbReference type="AlphaFoldDB" id="A0A1J8Q809"/>
<proteinExistence type="predicted"/>
<accession>A0A1J8Q809</accession>
<protein>
    <submittedName>
        <fullName evidence="1">Uncharacterized protein</fullName>
    </submittedName>
</protein>
<sequence length="20" mass="2300">MVKRETSKVDDLIVVLLMIP</sequence>